<organism evidence="1 2">
    <name type="scientific">Hypsibius exemplaris</name>
    <name type="common">Freshwater tardigrade</name>
    <dbReference type="NCBI Taxonomy" id="2072580"/>
    <lineage>
        <taxon>Eukaryota</taxon>
        <taxon>Metazoa</taxon>
        <taxon>Ecdysozoa</taxon>
        <taxon>Tardigrada</taxon>
        <taxon>Eutardigrada</taxon>
        <taxon>Parachela</taxon>
        <taxon>Hypsibioidea</taxon>
        <taxon>Hypsibiidae</taxon>
        <taxon>Hypsibius</taxon>
    </lineage>
</organism>
<dbReference type="Proteomes" id="UP000192578">
    <property type="component" value="Unassembled WGS sequence"/>
</dbReference>
<gene>
    <name evidence="1" type="ORF">BV898_12887</name>
</gene>
<evidence type="ECO:0000313" key="2">
    <source>
        <dbReference type="Proteomes" id="UP000192578"/>
    </source>
</evidence>
<keyword evidence="2" id="KW-1185">Reference proteome</keyword>
<dbReference type="OrthoDB" id="10071357at2759"/>
<proteinExistence type="predicted"/>
<comment type="caution">
    <text evidence="1">The sequence shown here is derived from an EMBL/GenBank/DDBJ whole genome shotgun (WGS) entry which is preliminary data.</text>
</comment>
<accession>A0A1W0WCG1</accession>
<protein>
    <submittedName>
        <fullName evidence="1">Uncharacterized protein</fullName>
    </submittedName>
</protein>
<dbReference type="AlphaFoldDB" id="A0A1W0WCG1"/>
<dbReference type="EMBL" id="MTYJ01000135">
    <property type="protein sequence ID" value="OQV12867.1"/>
    <property type="molecule type" value="Genomic_DNA"/>
</dbReference>
<reference evidence="2" key="1">
    <citation type="submission" date="2017-01" db="EMBL/GenBank/DDBJ databases">
        <title>Comparative genomics of anhydrobiosis in the tardigrade Hypsibius dujardini.</title>
        <authorList>
            <person name="Yoshida Y."/>
            <person name="Koutsovoulos G."/>
            <person name="Laetsch D."/>
            <person name="Stevens L."/>
            <person name="Kumar S."/>
            <person name="Horikawa D."/>
            <person name="Ishino K."/>
            <person name="Komine S."/>
            <person name="Tomita M."/>
            <person name="Blaxter M."/>
            <person name="Arakawa K."/>
        </authorList>
    </citation>
    <scope>NUCLEOTIDE SEQUENCE [LARGE SCALE GENOMIC DNA]</scope>
    <source>
        <strain evidence="2">Z151</strain>
    </source>
</reference>
<sequence length="150" mass="17290">MLMERNFSHFREVAGVEDELTTGDGTVAAATATSIHFSLGKKVTLYGTLQYATIRYGTLRYATVRYGTLRYATVRYGTLRYDTVRYGTLRYATVRYGTLRYATKPWPWTKDRLPVAARSFYQRLKQINSCLRPEAFRIVTAVDPEQTEDF</sequence>
<evidence type="ECO:0000313" key="1">
    <source>
        <dbReference type="EMBL" id="OQV12867.1"/>
    </source>
</evidence>
<name>A0A1W0WCG1_HYPEX</name>